<dbReference type="InterPro" id="IPR042099">
    <property type="entry name" value="ANL_N_sf"/>
</dbReference>
<sequence>MTNELNIAANLTRTAERQPDDVAIKLDDFTLTWSQLDDATQRLATFLADQGVGVGDRVALSLPNVPAFPVVAYGVWRAGAVLVPMNPLFMGREIDYYFEDAGVKLAFGMAGEMAKAAEQKSVTFVEVGDDQLQSLLAKFEPTSDIVERDGSDTAVILYTSGTTGRPKGAELTHDNLETNQDVTARTLVEVTSDDVVMGCLPLFHVFGLTCAMAVSVSRGATLTLLPRFEPTKALEIIERDSVTVFEGVPTMYQAMLAAAAKAPEVKLASLRTCISGGSAMPVEVLRKFEERFDATILEGYGLSETSPVASFNHPNAQRKPGSIGTPIEGVEMKVADLDGNPLPVGEVGEVAVRGHNIMKGYWNKPEETAKAIRDGWFYTGDLARQDEDGFYFIVDRSKDMIIRGGYNVYPREVEEVLYEHPEIAEVAVVGVPDEHYGEEVAAFVVRTEGSNLDADAVKAFAKERVAAYKYPRHVTFIETLPKGATGKILKRELRPQ</sequence>
<feature type="domain" description="AMP-binding enzyme C-terminal" evidence="4">
    <location>
        <begin position="412"/>
        <end position="487"/>
    </location>
</feature>
<dbReference type="FunFam" id="3.30.300.30:FF:000008">
    <property type="entry name" value="2,3-dihydroxybenzoate-AMP ligase"/>
    <property type="match status" value="1"/>
</dbReference>
<dbReference type="Gene3D" id="3.40.50.12780">
    <property type="entry name" value="N-terminal domain of ligase-like"/>
    <property type="match status" value="1"/>
</dbReference>
<dbReference type="InterPro" id="IPR000873">
    <property type="entry name" value="AMP-dep_synth/lig_dom"/>
</dbReference>
<dbReference type="Pfam" id="PF00501">
    <property type="entry name" value="AMP-binding"/>
    <property type="match status" value="1"/>
</dbReference>
<gene>
    <name evidence="5" type="ORF">HX89_01300</name>
</gene>
<proteinExistence type="inferred from homology"/>
<feature type="domain" description="AMP-dependent synthetase/ligase" evidence="3">
    <location>
        <begin position="12"/>
        <end position="362"/>
    </location>
</feature>
<dbReference type="eggNOG" id="COG0318">
    <property type="taxonomic scope" value="Bacteria"/>
</dbReference>
<dbReference type="GeneID" id="41839885"/>
<dbReference type="SUPFAM" id="SSF56801">
    <property type="entry name" value="Acetyl-CoA synthetase-like"/>
    <property type="match status" value="1"/>
</dbReference>
<dbReference type="AlphaFoldDB" id="A0A075JDW7"/>
<dbReference type="PROSITE" id="PS00455">
    <property type="entry name" value="AMP_BINDING"/>
    <property type="match status" value="1"/>
</dbReference>
<dbReference type="Proteomes" id="UP000027986">
    <property type="component" value="Chromosome"/>
</dbReference>
<evidence type="ECO:0000313" key="6">
    <source>
        <dbReference type="Proteomes" id="UP000027986"/>
    </source>
</evidence>
<dbReference type="InterPro" id="IPR045851">
    <property type="entry name" value="AMP-bd_C_sf"/>
</dbReference>
<dbReference type="OrthoDB" id="9803968at2"/>
<dbReference type="HOGENOM" id="CLU_000022_59_7_11"/>
<dbReference type="Gene3D" id="3.30.300.30">
    <property type="match status" value="1"/>
</dbReference>
<evidence type="ECO:0000256" key="2">
    <source>
        <dbReference type="ARBA" id="ARBA00022598"/>
    </source>
</evidence>
<keyword evidence="2" id="KW-0436">Ligase</keyword>
<comment type="similarity">
    <text evidence="1">Belongs to the ATP-dependent AMP-binding enzyme family.</text>
</comment>
<protein>
    <submittedName>
        <fullName evidence="5">AMP-dependent synthetase</fullName>
    </submittedName>
</protein>
<dbReference type="Pfam" id="PF13193">
    <property type="entry name" value="AMP-binding_C"/>
    <property type="match status" value="1"/>
</dbReference>
<dbReference type="InterPro" id="IPR020845">
    <property type="entry name" value="AMP-binding_CS"/>
</dbReference>
<dbReference type="CDD" id="cd05936">
    <property type="entry name" value="FC-FACS_FadD_like"/>
    <property type="match status" value="1"/>
</dbReference>
<dbReference type="InterPro" id="IPR025110">
    <property type="entry name" value="AMP-bd_C"/>
</dbReference>
<evidence type="ECO:0000256" key="1">
    <source>
        <dbReference type="ARBA" id="ARBA00006432"/>
    </source>
</evidence>
<accession>A0A075JDW7</accession>
<reference evidence="5 6" key="1">
    <citation type="submission" date="2014-07" db="EMBL/GenBank/DDBJ databases">
        <title>Genome Sequencing of Dermacoccus nishinomiyaensis.</title>
        <authorList>
            <person name="Hong K.W."/>
            <person name="Chan K.G."/>
        </authorList>
    </citation>
    <scope>NUCLEOTIDE SEQUENCE [LARGE SCALE GENOMIC DNA]</scope>
    <source>
        <strain evidence="5 6">M25</strain>
    </source>
</reference>
<dbReference type="InterPro" id="IPR050237">
    <property type="entry name" value="ATP-dep_AMP-bd_enzyme"/>
</dbReference>
<dbReference type="PANTHER" id="PTHR43767:SF12">
    <property type="entry name" value="AMP-DEPENDENT SYNTHETASE AND LIGASE"/>
    <property type="match status" value="1"/>
</dbReference>
<evidence type="ECO:0000259" key="4">
    <source>
        <dbReference type="Pfam" id="PF13193"/>
    </source>
</evidence>
<dbReference type="GO" id="GO:0016877">
    <property type="term" value="F:ligase activity, forming carbon-sulfur bonds"/>
    <property type="evidence" value="ECO:0007669"/>
    <property type="project" value="UniProtKB-ARBA"/>
</dbReference>
<evidence type="ECO:0000313" key="5">
    <source>
        <dbReference type="EMBL" id="AIF39845.1"/>
    </source>
</evidence>
<dbReference type="EMBL" id="CP008889">
    <property type="protein sequence ID" value="AIF39845.1"/>
    <property type="molecule type" value="Genomic_DNA"/>
</dbReference>
<name>A0A075JDW7_9MICO</name>
<keyword evidence="6" id="KW-1185">Reference proteome</keyword>
<dbReference type="NCBIfam" id="NF004837">
    <property type="entry name" value="PRK06187.1"/>
    <property type="match status" value="1"/>
</dbReference>
<evidence type="ECO:0000259" key="3">
    <source>
        <dbReference type="Pfam" id="PF00501"/>
    </source>
</evidence>
<dbReference type="KEGG" id="dni:HX89_01300"/>
<dbReference type="PANTHER" id="PTHR43767">
    <property type="entry name" value="LONG-CHAIN-FATTY-ACID--COA LIGASE"/>
    <property type="match status" value="1"/>
</dbReference>
<dbReference type="RefSeq" id="WP_038566447.1">
    <property type="nucleotide sequence ID" value="NZ_CP008889.1"/>
</dbReference>
<organism evidence="5 6">
    <name type="scientific">Dermacoccus nishinomiyaensis</name>
    <dbReference type="NCBI Taxonomy" id="1274"/>
    <lineage>
        <taxon>Bacteria</taxon>
        <taxon>Bacillati</taxon>
        <taxon>Actinomycetota</taxon>
        <taxon>Actinomycetes</taxon>
        <taxon>Micrococcales</taxon>
        <taxon>Dermacoccaceae</taxon>
        <taxon>Dermacoccus</taxon>
    </lineage>
</organism>